<dbReference type="SUPFAM" id="SSF103473">
    <property type="entry name" value="MFS general substrate transporter"/>
    <property type="match status" value="1"/>
</dbReference>
<dbReference type="EMBL" id="MLJW01000626">
    <property type="protein sequence ID" value="OIQ84326.1"/>
    <property type="molecule type" value="Genomic_DNA"/>
</dbReference>
<reference evidence="3" key="1">
    <citation type="submission" date="2016-10" db="EMBL/GenBank/DDBJ databases">
        <title>Sequence of Gallionella enrichment culture.</title>
        <authorList>
            <person name="Poehlein A."/>
            <person name="Muehling M."/>
            <person name="Daniel R."/>
        </authorList>
    </citation>
    <scope>NUCLEOTIDE SEQUENCE</scope>
</reference>
<feature type="transmembrane region" description="Helical" evidence="1">
    <location>
        <begin position="275"/>
        <end position="296"/>
    </location>
</feature>
<keyword evidence="1" id="KW-1133">Transmembrane helix</keyword>
<dbReference type="CDD" id="cd17353">
    <property type="entry name" value="MFS_OFA_like"/>
    <property type="match status" value="1"/>
</dbReference>
<comment type="caution">
    <text evidence="3">The sequence shown here is derived from an EMBL/GenBank/DDBJ whole genome shotgun (WGS) entry which is preliminary data.</text>
</comment>
<proteinExistence type="predicted"/>
<dbReference type="GO" id="GO:0022857">
    <property type="term" value="F:transmembrane transporter activity"/>
    <property type="evidence" value="ECO:0007669"/>
    <property type="project" value="InterPro"/>
</dbReference>
<feature type="transmembrane region" description="Helical" evidence="1">
    <location>
        <begin position="323"/>
        <end position="346"/>
    </location>
</feature>
<keyword evidence="1" id="KW-0472">Membrane</keyword>
<feature type="transmembrane region" description="Helical" evidence="1">
    <location>
        <begin position="213"/>
        <end position="233"/>
    </location>
</feature>
<accession>A0A1J5QLE6</accession>
<feature type="transmembrane region" description="Helical" evidence="1">
    <location>
        <begin position="180"/>
        <end position="201"/>
    </location>
</feature>
<dbReference type="InterPro" id="IPR036259">
    <property type="entry name" value="MFS_trans_sf"/>
</dbReference>
<evidence type="ECO:0000313" key="3">
    <source>
        <dbReference type="EMBL" id="OIQ84326.1"/>
    </source>
</evidence>
<dbReference type="PANTHER" id="PTHR11360">
    <property type="entry name" value="MONOCARBOXYLATE TRANSPORTER"/>
    <property type="match status" value="1"/>
</dbReference>
<dbReference type="InterPro" id="IPR050327">
    <property type="entry name" value="Proton-linked_MCT"/>
</dbReference>
<feature type="transmembrane region" description="Helical" evidence="1">
    <location>
        <begin position="461"/>
        <end position="478"/>
    </location>
</feature>
<feature type="transmembrane region" description="Helical" evidence="1">
    <location>
        <begin position="117"/>
        <end position="136"/>
    </location>
</feature>
<feature type="transmembrane region" description="Helical" evidence="1">
    <location>
        <begin position="142"/>
        <end position="168"/>
    </location>
</feature>
<keyword evidence="1" id="KW-0812">Transmembrane</keyword>
<organism evidence="3">
    <name type="scientific">mine drainage metagenome</name>
    <dbReference type="NCBI Taxonomy" id="410659"/>
    <lineage>
        <taxon>unclassified sequences</taxon>
        <taxon>metagenomes</taxon>
        <taxon>ecological metagenomes</taxon>
    </lineage>
</organism>
<dbReference type="InterPro" id="IPR020846">
    <property type="entry name" value="MFS_dom"/>
</dbReference>
<evidence type="ECO:0000256" key="1">
    <source>
        <dbReference type="SAM" id="Phobius"/>
    </source>
</evidence>
<gene>
    <name evidence="3" type="primary">yhjX_9</name>
    <name evidence="3" type="ORF">GALL_338470</name>
</gene>
<dbReference type="Gene3D" id="1.20.1250.20">
    <property type="entry name" value="MFS general substrate transporter like domains"/>
    <property type="match status" value="2"/>
</dbReference>
<feature type="transmembrane region" description="Helical" evidence="1">
    <location>
        <begin position="519"/>
        <end position="539"/>
    </location>
</feature>
<feature type="transmembrane region" description="Helical" evidence="1">
    <location>
        <begin position="358"/>
        <end position="374"/>
    </location>
</feature>
<dbReference type="Pfam" id="PF07690">
    <property type="entry name" value="MFS_1"/>
    <property type="match status" value="1"/>
</dbReference>
<dbReference type="InterPro" id="IPR011701">
    <property type="entry name" value="MFS"/>
</dbReference>
<name>A0A1J5QLE6_9ZZZZ</name>
<evidence type="ECO:0000259" key="2">
    <source>
        <dbReference type="PROSITE" id="PS50850"/>
    </source>
</evidence>
<feature type="transmembrane region" description="Helical" evidence="1">
    <location>
        <begin position="420"/>
        <end position="441"/>
    </location>
</feature>
<feature type="domain" description="Major facilitator superfamily (MFS) profile" evidence="2">
    <location>
        <begin position="48"/>
        <end position="483"/>
    </location>
</feature>
<dbReference type="AlphaFoldDB" id="A0A1J5QLE6"/>
<feature type="transmembrane region" description="Helical" evidence="1">
    <location>
        <begin position="33"/>
        <end position="52"/>
    </location>
</feature>
<dbReference type="PANTHER" id="PTHR11360:SF317">
    <property type="entry name" value="MAJOR FACILITATOR SUPERFAMILY (MFS) PROFILE DOMAIN-CONTAINING PROTEIN-RELATED"/>
    <property type="match status" value="1"/>
</dbReference>
<sequence>MSEVMNAPLQGGLLARERTVAGPNFNRWLAPPAALAIHLCIGMAYGFSVFWLPMTKLLAGTDEATCKAQGLLAMMSTTSCNWSVPAVTHTFEMFIAVLGIAAALWGGWLEHAGPRKAGFIAAICWGGGMALGGIGVQTHQLWLLWLGCGVIGGVGQGLGYIAPVSTLIKWFPDRRGMATGFAIMGYGGGAMIGAPIAVALMKHFGGGNASAGVASTLMVMGLIYFLVMSAGAFGMRVPPAGWKPAGWEPPADEAANAMITRRHVHLDVAWKTPQFWLIWGVLCLNVTAGIGVISMASPMLQDVFGGHLIGLDSLTSLSTAQKAAVAASAAGLVGLISLFNSLGRLFWASISDHIGRKATYSTFFILGIALYVSLPSLGHLGLAGMFVIAICLILSMYGGGFSTVPAYLADIFGTQMVGAIHGRLLTAWSVAGIVGPLLIAALRQAQINAGVAHNLVYDRTLYILALLLAVGLVLNLMVRPVHEKHNMDEEQLARERSLQHEQHGAAHAEHAARGTFGSVGMLAWLAIGIPFLIGVVIALQKAAALF</sequence>
<feature type="transmembrane region" description="Helical" evidence="1">
    <location>
        <begin position="380"/>
        <end position="408"/>
    </location>
</feature>
<feature type="transmembrane region" description="Helical" evidence="1">
    <location>
        <begin position="82"/>
        <end position="105"/>
    </location>
</feature>
<protein>
    <submittedName>
        <fullName evidence="3">Putative MFS-type transporter YhjX</fullName>
    </submittedName>
</protein>
<dbReference type="PROSITE" id="PS50850">
    <property type="entry name" value="MFS"/>
    <property type="match status" value="1"/>
</dbReference>